<dbReference type="Proteomes" id="UP000185478">
    <property type="component" value="Chromosome"/>
</dbReference>
<dbReference type="OrthoDB" id="4427569at2"/>
<evidence type="ECO:0000313" key="2">
    <source>
        <dbReference type="EMBL" id="APT83949.1"/>
    </source>
</evidence>
<dbReference type="AlphaFoldDB" id="A0A1L7CDN5"/>
<sequence length="188" mass="19661">MPAKRPPALPPAGPAPSVDAVPAVLTLATRALMLLTVLEVGRHIVAMVATGMYPYAQMTAIDEAGGLPAGSEALGDFGITVSLVLASFFASALSWMIIGVAWWALSTVKRRKLPTAATGRTLLMVYASYLAIRTITAFVPGGRGPLIEYAPPWVGLVDGLLMIAVGVCGGIITYLLWRRDVAAWVSGA</sequence>
<reference evidence="2 3" key="1">
    <citation type="submission" date="2014-08" db="EMBL/GenBank/DDBJ databases">
        <title>Complete genome sequence of Corynebacterium aquilae S-613T(T) (=DSM 44791(T)), isolated from the choana of a healthy golden eagle.</title>
        <authorList>
            <person name="Ruckert C."/>
            <person name="Albersmeier A."/>
            <person name="Winkler A."/>
            <person name="Kalinowski J."/>
        </authorList>
    </citation>
    <scope>NUCLEOTIDE SEQUENCE [LARGE SCALE GENOMIC DNA]</scope>
    <source>
        <strain evidence="2 3">S-613</strain>
    </source>
</reference>
<feature type="transmembrane region" description="Helical" evidence="1">
    <location>
        <begin position="159"/>
        <end position="177"/>
    </location>
</feature>
<feature type="transmembrane region" description="Helical" evidence="1">
    <location>
        <begin position="81"/>
        <end position="105"/>
    </location>
</feature>
<protein>
    <submittedName>
        <fullName evidence="2">Uncharacterized protein</fullName>
    </submittedName>
</protein>
<keyword evidence="1" id="KW-0472">Membrane</keyword>
<organism evidence="2 3">
    <name type="scientific">Corynebacterium aquilae DSM 44791</name>
    <dbReference type="NCBI Taxonomy" id="1431546"/>
    <lineage>
        <taxon>Bacteria</taxon>
        <taxon>Bacillati</taxon>
        <taxon>Actinomycetota</taxon>
        <taxon>Actinomycetes</taxon>
        <taxon>Mycobacteriales</taxon>
        <taxon>Corynebacteriaceae</taxon>
        <taxon>Corynebacterium</taxon>
    </lineage>
</organism>
<proteinExistence type="predicted"/>
<feature type="transmembrane region" description="Helical" evidence="1">
    <location>
        <begin position="117"/>
        <end position="139"/>
    </location>
</feature>
<keyword evidence="3" id="KW-1185">Reference proteome</keyword>
<dbReference type="EMBL" id="CP009245">
    <property type="protein sequence ID" value="APT83949.1"/>
    <property type="molecule type" value="Genomic_DNA"/>
</dbReference>
<accession>A0A1L7CDN5</accession>
<keyword evidence="1" id="KW-1133">Transmembrane helix</keyword>
<gene>
    <name evidence="2" type="ORF">CAQU_01415</name>
</gene>
<dbReference type="KEGG" id="caqu:CAQU_01415"/>
<dbReference type="STRING" id="1431546.CAQU_01415"/>
<name>A0A1L7CDN5_9CORY</name>
<evidence type="ECO:0000313" key="3">
    <source>
        <dbReference type="Proteomes" id="UP000185478"/>
    </source>
</evidence>
<keyword evidence="1" id="KW-0812">Transmembrane</keyword>
<evidence type="ECO:0000256" key="1">
    <source>
        <dbReference type="SAM" id="Phobius"/>
    </source>
</evidence>
<dbReference type="RefSeq" id="WP_075724573.1">
    <property type="nucleotide sequence ID" value="NZ_CP009245.1"/>
</dbReference>